<proteinExistence type="predicted"/>
<protein>
    <submittedName>
        <fullName evidence="2">Uncharacterized protein</fullName>
    </submittedName>
</protein>
<gene>
    <name evidence="1" type="ORF">KFK09_022206</name>
    <name evidence="2" type="ORF">KFK09_022208</name>
</gene>
<evidence type="ECO:0000313" key="2">
    <source>
        <dbReference type="EMBL" id="KAI0495901.1"/>
    </source>
</evidence>
<dbReference type="SMR" id="A0A8T3AIQ2"/>
<dbReference type="AlphaFoldDB" id="A0A8T3AIQ2"/>
<keyword evidence="3" id="KW-1185">Reference proteome</keyword>
<reference evidence="2" key="1">
    <citation type="journal article" date="2022" name="Front. Genet.">
        <title>Chromosome-Scale Assembly of the Dendrobium nobile Genome Provides Insights Into the Molecular Mechanism of the Biosynthesis of the Medicinal Active Ingredient of Dendrobium.</title>
        <authorList>
            <person name="Xu Q."/>
            <person name="Niu S.-C."/>
            <person name="Li K.-L."/>
            <person name="Zheng P.-J."/>
            <person name="Zhang X.-J."/>
            <person name="Jia Y."/>
            <person name="Liu Y."/>
            <person name="Niu Y.-X."/>
            <person name="Yu L.-H."/>
            <person name="Chen D.-F."/>
            <person name="Zhang G.-Q."/>
        </authorList>
    </citation>
    <scope>NUCLEOTIDE SEQUENCE</scope>
    <source>
        <tissue evidence="2">Leaf</tissue>
    </source>
</reference>
<name>A0A8T3AIQ2_DENNO</name>
<evidence type="ECO:0000313" key="1">
    <source>
        <dbReference type="EMBL" id="KAI0495899.1"/>
    </source>
</evidence>
<comment type="caution">
    <text evidence="2">The sequence shown here is derived from an EMBL/GenBank/DDBJ whole genome shotgun (WGS) entry which is preliminary data.</text>
</comment>
<dbReference type="EMBL" id="JAGYWB010000016">
    <property type="protein sequence ID" value="KAI0495899.1"/>
    <property type="molecule type" value="Genomic_DNA"/>
</dbReference>
<evidence type="ECO:0000313" key="3">
    <source>
        <dbReference type="Proteomes" id="UP000829196"/>
    </source>
</evidence>
<sequence>MLQKDAQMKKETPSKDFLFPWTPLHLKCLILMIFTKLTIKYITSKREEKSRLSYRGYPKQL</sequence>
<dbReference type="EMBL" id="JAGYWB010000016">
    <property type="protein sequence ID" value="KAI0495901.1"/>
    <property type="molecule type" value="Genomic_DNA"/>
</dbReference>
<accession>A0A8T3AIQ2</accession>
<dbReference type="Proteomes" id="UP000829196">
    <property type="component" value="Unassembled WGS sequence"/>
</dbReference>
<organism evidence="2 3">
    <name type="scientific">Dendrobium nobile</name>
    <name type="common">Orchid</name>
    <dbReference type="NCBI Taxonomy" id="94219"/>
    <lineage>
        <taxon>Eukaryota</taxon>
        <taxon>Viridiplantae</taxon>
        <taxon>Streptophyta</taxon>
        <taxon>Embryophyta</taxon>
        <taxon>Tracheophyta</taxon>
        <taxon>Spermatophyta</taxon>
        <taxon>Magnoliopsida</taxon>
        <taxon>Liliopsida</taxon>
        <taxon>Asparagales</taxon>
        <taxon>Orchidaceae</taxon>
        <taxon>Epidendroideae</taxon>
        <taxon>Malaxideae</taxon>
        <taxon>Dendrobiinae</taxon>
        <taxon>Dendrobium</taxon>
    </lineage>
</organism>